<accession>A0ABT0TTV1</accession>
<sequence>MSKYNVVLLGGSNSMMKNGIKSGLEQDNVHLTNLALGASGSLQNLYELKLPRNQKAIMEADTIITESNINDIGNLNAYAKLKLEVVIASIAYLYNELSKLNKKVLVLILPLYDKSYSDIETINNAHRYWAKKHGFNVIDMHGFYEEKNVMDFYMQGDKLHQINPIMKTLGQNIASYLDLLKGQKNTNITETQKMYFTILSPKDMEGGEELEVNEIKNSVFCEKAFKIDKDIELKFKEQYYNTFLVGIHTWNNEKTDIGGDFIASKMRIKTKDSCIIKGSPNGRIFHTINPILIDSQVTISLANKNTQMTEGSEWLNTKPKKILDYCNLVDFFVVSCEKLEYESFLKEDIKIEKEYNFNFLIPDVVFIKEAIEEYCGGIAGSISYYLLLIKLGEAVLKAPKRWYKGGYLWLWYKVYQIKKKYAKELKERE</sequence>
<reference evidence="1" key="1">
    <citation type="submission" date="2022-06" db="EMBL/GenBank/DDBJ databases">
        <title>Helicobacter colisuis sp. nov.</title>
        <authorList>
            <person name="Papic B."/>
            <person name="Gruntar I."/>
        </authorList>
    </citation>
    <scope>NUCLEOTIDE SEQUENCE</scope>
    <source>
        <strain evidence="1">11154-15</strain>
    </source>
</reference>
<protein>
    <recommendedName>
        <fullName evidence="3">SGNH/GDSL hydrolase family protein</fullName>
    </recommendedName>
</protein>
<dbReference type="InterPro" id="IPR036514">
    <property type="entry name" value="SGNH_hydro_sf"/>
</dbReference>
<keyword evidence="2" id="KW-1185">Reference proteome</keyword>
<comment type="caution">
    <text evidence="1">The sequence shown here is derived from an EMBL/GenBank/DDBJ whole genome shotgun (WGS) entry which is preliminary data.</text>
</comment>
<dbReference type="RefSeq" id="WP_250603429.1">
    <property type="nucleotide sequence ID" value="NZ_JAMOKX010000001.1"/>
</dbReference>
<gene>
    <name evidence="1" type="ORF">NCR95_01610</name>
</gene>
<evidence type="ECO:0000313" key="1">
    <source>
        <dbReference type="EMBL" id="MCL9818878.1"/>
    </source>
</evidence>
<name>A0ABT0TTV1_9HELI</name>
<dbReference type="SUPFAM" id="SSF52266">
    <property type="entry name" value="SGNH hydrolase"/>
    <property type="match status" value="1"/>
</dbReference>
<evidence type="ECO:0000313" key="2">
    <source>
        <dbReference type="Proteomes" id="UP001057522"/>
    </source>
</evidence>
<dbReference type="EMBL" id="JAMOKX010000001">
    <property type="protein sequence ID" value="MCL9818878.1"/>
    <property type="molecule type" value="Genomic_DNA"/>
</dbReference>
<dbReference type="Proteomes" id="UP001057522">
    <property type="component" value="Unassembled WGS sequence"/>
</dbReference>
<proteinExistence type="predicted"/>
<dbReference type="Gene3D" id="3.40.50.1110">
    <property type="entry name" value="SGNH hydrolase"/>
    <property type="match status" value="1"/>
</dbReference>
<evidence type="ECO:0008006" key="3">
    <source>
        <dbReference type="Google" id="ProtNLM"/>
    </source>
</evidence>
<organism evidence="1 2">
    <name type="scientific">Helicobacter colisuis</name>
    <dbReference type="NCBI Taxonomy" id="2949739"/>
    <lineage>
        <taxon>Bacteria</taxon>
        <taxon>Pseudomonadati</taxon>
        <taxon>Campylobacterota</taxon>
        <taxon>Epsilonproteobacteria</taxon>
        <taxon>Campylobacterales</taxon>
        <taxon>Helicobacteraceae</taxon>
        <taxon>Helicobacter</taxon>
    </lineage>
</organism>